<comment type="caution">
    <text evidence="1">The sequence shown here is derived from an EMBL/GenBank/DDBJ whole genome shotgun (WGS) entry which is preliminary data.</text>
</comment>
<dbReference type="RefSeq" id="WP_055147871.1">
    <property type="nucleotide sequence ID" value="NZ_BLYL01000021.1"/>
</dbReference>
<sequence length="107" mass="12325">MESDTEIIVVPLRQMLLFEKLYAKNFADMLVRFGSIIETCNKINGYWESDGWTEIYEDMADKSDRMNEIVDDMSNYYMDIVNITESYDAVEAINVDIGESLSGDVIN</sequence>
<dbReference type="EMBL" id="BLYL01000021">
    <property type="protein sequence ID" value="GFO95589.1"/>
    <property type="molecule type" value="Genomic_DNA"/>
</dbReference>
<evidence type="ECO:0000313" key="1">
    <source>
        <dbReference type="EMBL" id="GFO95589.1"/>
    </source>
</evidence>
<protein>
    <recommendedName>
        <fullName evidence="3">WXG100 family type VII secretion target</fullName>
    </recommendedName>
</protein>
<proteinExistence type="predicted"/>
<dbReference type="AlphaFoldDB" id="A0AAI9K4I9"/>
<gene>
    <name evidence="1" type="ORF">COEU31_26350</name>
</gene>
<evidence type="ECO:0008006" key="3">
    <source>
        <dbReference type="Google" id="ProtNLM"/>
    </source>
</evidence>
<reference evidence="1" key="1">
    <citation type="submission" date="2020-06" db="EMBL/GenBank/DDBJ databases">
        <title>Characterization of fructooligosaccharide metabolism and fructooligosaccharide-degrading enzymes in human commensal butyrate producers.</title>
        <authorList>
            <person name="Tanno H."/>
            <person name="Fujii T."/>
            <person name="Hirano K."/>
            <person name="Maeno S."/>
            <person name="Tonozuka T."/>
            <person name="Sakamoto M."/>
            <person name="Ohkuma M."/>
            <person name="Tochio T."/>
            <person name="Endo A."/>
        </authorList>
    </citation>
    <scope>NUCLEOTIDE SEQUENCE</scope>
    <source>
        <strain evidence="1">JCM 31265</strain>
    </source>
</reference>
<dbReference type="Proteomes" id="UP000660047">
    <property type="component" value="Unassembled WGS sequence"/>
</dbReference>
<name>A0AAI9K4I9_9FIRM</name>
<evidence type="ECO:0000313" key="2">
    <source>
        <dbReference type="Proteomes" id="UP000660047"/>
    </source>
</evidence>
<organism evidence="1 2">
    <name type="scientific">Coprococcus eutactus</name>
    <dbReference type="NCBI Taxonomy" id="33043"/>
    <lineage>
        <taxon>Bacteria</taxon>
        <taxon>Bacillati</taxon>
        <taxon>Bacillota</taxon>
        <taxon>Clostridia</taxon>
        <taxon>Lachnospirales</taxon>
        <taxon>Lachnospiraceae</taxon>
        <taxon>Coprococcus</taxon>
    </lineage>
</organism>
<accession>A0AAI9K4I9</accession>